<organism evidence="1 2">
    <name type="scientific">Irpex rosettiformis</name>
    <dbReference type="NCBI Taxonomy" id="378272"/>
    <lineage>
        <taxon>Eukaryota</taxon>
        <taxon>Fungi</taxon>
        <taxon>Dikarya</taxon>
        <taxon>Basidiomycota</taxon>
        <taxon>Agaricomycotina</taxon>
        <taxon>Agaricomycetes</taxon>
        <taxon>Polyporales</taxon>
        <taxon>Irpicaceae</taxon>
        <taxon>Irpex</taxon>
    </lineage>
</organism>
<sequence>MEVEADWAEHWAGDRTEQWTEGWTEEEVEAESQVRVMLEAAVQTEEPEVPQVVEAGMQTEARMEAPQAEQLVAADRYRRGTFKRTQSPPMATFDIEGGEAEVDSDCELSLDAPSPSRIQVTWSSTRVGDRTREDIVVEPAEVCADCELSSDAPDSSRIQATWSSTRVGDRTREDIVVEPATHVRASPSVQTPTAVSYGNGLNDQASMVAELEEHEGGAVNLDKRMPGFILGSPAPRSRQCSSRIPVAVPAHCTAKPNGFLAHKQVQDLSQQGASEQGSSSTLKKWKVYPDSRTQSRWARRNSLKSGREADTDTSNLVKTQGSPDDGSS</sequence>
<evidence type="ECO:0000313" key="2">
    <source>
        <dbReference type="Proteomes" id="UP001055072"/>
    </source>
</evidence>
<keyword evidence="2" id="KW-1185">Reference proteome</keyword>
<proteinExistence type="predicted"/>
<accession>A0ACB8TSP8</accession>
<reference evidence="1" key="1">
    <citation type="journal article" date="2021" name="Environ. Microbiol.">
        <title>Gene family expansions and transcriptome signatures uncover fungal adaptations to wood decay.</title>
        <authorList>
            <person name="Hage H."/>
            <person name="Miyauchi S."/>
            <person name="Viragh M."/>
            <person name="Drula E."/>
            <person name="Min B."/>
            <person name="Chaduli D."/>
            <person name="Navarro D."/>
            <person name="Favel A."/>
            <person name="Norest M."/>
            <person name="Lesage-Meessen L."/>
            <person name="Balint B."/>
            <person name="Merenyi Z."/>
            <person name="de Eugenio L."/>
            <person name="Morin E."/>
            <person name="Martinez A.T."/>
            <person name="Baldrian P."/>
            <person name="Stursova M."/>
            <person name="Martinez M.J."/>
            <person name="Novotny C."/>
            <person name="Magnuson J.K."/>
            <person name="Spatafora J.W."/>
            <person name="Maurice S."/>
            <person name="Pangilinan J."/>
            <person name="Andreopoulos W."/>
            <person name="LaButti K."/>
            <person name="Hundley H."/>
            <person name="Na H."/>
            <person name="Kuo A."/>
            <person name="Barry K."/>
            <person name="Lipzen A."/>
            <person name="Henrissat B."/>
            <person name="Riley R."/>
            <person name="Ahrendt S."/>
            <person name="Nagy L.G."/>
            <person name="Grigoriev I.V."/>
            <person name="Martin F."/>
            <person name="Rosso M.N."/>
        </authorList>
    </citation>
    <scope>NUCLEOTIDE SEQUENCE</scope>
    <source>
        <strain evidence="1">CBS 384.51</strain>
    </source>
</reference>
<protein>
    <submittedName>
        <fullName evidence="1">Uncharacterized protein</fullName>
    </submittedName>
</protein>
<gene>
    <name evidence="1" type="ORF">BDY19DRAFT_463629</name>
</gene>
<evidence type="ECO:0000313" key="1">
    <source>
        <dbReference type="EMBL" id="KAI0085072.1"/>
    </source>
</evidence>
<name>A0ACB8TSP8_9APHY</name>
<comment type="caution">
    <text evidence="1">The sequence shown here is derived from an EMBL/GenBank/DDBJ whole genome shotgun (WGS) entry which is preliminary data.</text>
</comment>
<dbReference type="EMBL" id="MU274935">
    <property type="protein sequence ID" value="KAI0085072.1"/>
    <property type="molecule type" value="Genomic_DNA"/>
</dbReference>
<dbReference type="Proteomes" id="UP001055072">
    <property type="component" value="Unassembled WGS sequence"/>
</dbReference>